<proteinExistence type="predicted"/>
<evidence type="ECO:0000256" key="1">
    <source>
        <dbReference type="SAM" id="Coils"/>
    </source>
</evidence>
<organism evidence="3 4">
    <name type="scientific">Septoria linicola</name>
    <dbReference type="NCBI Taxonomy" id="215465"/>
    <lineage>
        <taxon>Eukaryota</taxon>
        <taxon>Fungi</taxon>
        <taxon>Dikarya</taxon>
        <taxon>Ascomycota</taxon>
        <taxon>Pezizomycotina</taxon>
        <taxon>Dothideomycetes</taxon>
        <taxon>Dothideomycetidae</taxon>
        <taxon>Mycosphaerellales</taxon>
        <taxon>Mycosphaerellaceae</taxon>
        <taxon>Septoria</taxon>
    </lineage>
</organism>
<reference evidence="3" key="1">
    <citation type="submission" date="2022-06" db="EMBL/GenBank/DDBJ databases">
        <title>Complete genome sequences of two strains of the flax pathogen Septoria linicola.</title>
        <authorList>
            <person name="Lapalu N."/>
            <person name="Simon A."/>
            <person name="Demenou B."/>
            <person name="Paumier D."/>
            <person name="Guillot M.-P."/>
            <person name="Gout L."/>
            <person name="Valade R."/>
        </authorList>
    </citation>
    <scope>NUCLEOTIDE SEQUENCE</scope>
    <source>
        <strain evidence="3">SE15195</strain>
    </source>
</reference>
<feature type="compositionally biased region" description="Polar residues" evidence="2">
    <location>
        <begin position="403"/>
        <end position="413"/>
    </location>
</feature>
<feature type="compositionally biased region" description="Polar residues" evidence="2">
    <location>
        <begin position="372"/>
        <end position="384"/>
    </location>
</feature>
<feature type="region of interest" description="Disordered" evidence="2">
    <location>
        <begin position="1"/>
        <end position="51"/>
    </location>
</feature>
<dbReference type="AlphaFoldDB" id="A0A9Q9B2B3"/>
<keyword evidence="1" id="KW-0175">Coiled coil</keyword>
<name>A0A9Q9B2B3_9PEZI</name>
<feature type="region of interest" description="Disordered" evidence="2">
    <location>
        <begin position="259"/>
        <end position="449"/>
    </location>
</feature>
<gene>
    <name evidence="3" type="ORF">Slin15195_G083800</name>
</gene>
<accession>A0A9Q9B2B3</accession>
<feature type="compositionally biased region" description="Polar residues" evidence="2">
    <location>
        <begin position="330"/>
        <end position="349"/>
    </location>
</feature>
<feature type="compositionally biased region" description="Gly residues" evidence="2">
    <location>
        <begin position="440"/>
        <end position="449"/>
    </location>
</feature>
<dbReference type="OrthoDB" id="5404651at2759"/>
<dbReference type="EMBL" id="CP099424">
    <property type="protein sequence ID" value="USW55061.1"/>
    <property type="molecule type" value="Genomic_DNA"/>
</dbReference>
<evidence type="ECO:0000313" key="4">
    <source>
        <dbReference type="Proteomes" id="UP001056384"/>
    </source>
</evidence>
<sequence length="449" mass="49216">MSQHSVDSVAMTPPPSTHVPPPNHGNGKMRTPTPPVSHISTPPPTGELPTASETSRIGAYATGLSADEVAAATATPDELRGKITELQAEVQEAKMSAAHHKLQYQMLAQSSAAAIERMSVEARMAQSENEVIHFADQARIAATPAAEEGIIPIQKDLYQDMCRQIQLLRDANQNLESERHQQQKMIMQQEHEIASLSDKVALMAERIRANRDSLQKYRRPQLSSRTDQTPRSIYATPQRSAHVHRAHHQSQPFAALLQASEMASSQESARKGHTRNTHSMSSLPNTPQRMQGMRGPAHYQTPQAQRHALHVPATAPHQRSNAMRTPDIYGQQSLPVPQQGPQSDGTVSASEDDGHDSEAETDILEHDEVPESQASLTASQMLRTSQEEMEEKRESFKGRGMLNSGSNLRQTTLFGAIRKPNVDRSEDGPSAKRARTSPGIGLGISTGRE</sequence>
<evidence type="ECO:0000313" key="3">
    <source>
        <dbReference type="EMBL" id="USW55061.1"/>
    </source>
</evidence>
<feature type="compositionally biased region" description="Polar residues" evidence="2">
    <location>
        <begin position="277"/>
        <end position="289"/>
    </location>
</feature>
<feature type="compositionally biased region" description="Basic and acidic residues" evidence="2">
    <location>
        <begin position="420"/>
        <end position="430"/>
    </location>
</feature>
<feature type="coiled-coil region" evidence="1">
    <location>
        <begin position="158"/>
        <end position="192"/>
    </location>
</feature>
<feature type="compositionally biased region" description="Acidic residues" evidence="2">
    <location>
        <begin position="350"/>
        <end position="362"/>
    </location>
</feature>
<evidence type="ECO:0000256" key="2">
    <source>
        <dbReference type="SAM" id="MobiDB-lite"/>
    </source>
</evidence>
<keyword evidence="4" id="KW-1185">Reference proteome</keyword>
<dbReference type="Proteomes" id="UP001056384">
    <property type="component" value="Chromosome 7"/>
</dbReference>
<feature type="compositionally biased region" description="Pro residues" evidence="2">
    <location>
        <begin position="12"/>
        <end position="23"/>
    </location>
</feature>
<protein>
    <submittedName>
        <fullName evidence="3">Uncharacterized protein</fullName>
    </submittedName>
</protein>